<dbReference type="AlphaFoldDB" id="X6P4K3"/>
<evidence type="ECO:0000313" key="1">
    <source>
        <dbReference type="EMBL" id="ETO33141.1"/>
    </source>
</evidence>
<protein>
    <submittedName>
        <fullName evidence="1">Uncharacterized protein</fullName>
    </submittedName>
</protein>
<evidence type="ECO:0000313" key="2">
    <source>
        <dbReference type="Proteomes" id="UP000023152"/>
    </source>
</evidence>
<name>X6P4K3_RETFI</name>
<reference evidence="1 2" key="1">
    <citation type="journal article" date="2013" name="Curr. Biol.">
        <title>The Genome of the Foraminiferan Reticulomyxa filosa.</title>
        <authorList>
            <person name="Glockner G."/>
            <person name="Hulsmann N."/>
            <person name="Schleicher M."/>
            <person name="Noegel A.A."/>
            <person name="Eichinger L."/>
            <person name="Gallinger C."/>
            <person name="Pawlowski J."/>
            <person name="Sierra R."/>
            <person name="Euteneuer U."/>
            <person name="Pillet L."/>
            <person name="Moustafa A."/>
            <person name="Platzer M."/>
            <person name="Groth M."/>
            <person name="Szafranski K."/>
            <person name="Schliwa M."/>
        </authorList>
    </citation>
    <scope>NUCLEOTIDE SEQUENCE [LARGE SCALE GENOMIC DNA]</scope>
</reference>
<dbReference type="EMBL" id="ASPP01003637">
    <property type="protein sequence ID" value="ETO33141.1"/>
    <property type="molecule type" value="Genomic_DNA"/>
</dbReference>
<keyword evidence="2" id="KW-1185">Reference proteome</keyword>
<gene>
    <name evidence="1" type="ORF">RFI_03964</name>
</gene>
<accession>X6P4K3</accession>
<organism evidence="1 2">
    <name type="scientific">Reticulomyxa filosa</name>
    <dbReference type="NCBI Taxonomy" id="46433"/>
    <lineage>
        <taxon>Eukaryota</taxon>
        <taxon>Sar</taxon>
        <taxon>Rhizaria</taxon>
        <taxon>Retaria</taxon>
        <taxon>Foraminifera</taxon>
        <taxon>Monothalamids</taxon>
        <taxon>Reticulomyxidae</taxon>
        <taxon>Reticulomyxa</taxon>
    </lineage>
</organism>
<dbReference type="Proteomes" id="UP000023152">
    <property type="component" value="Unassembled WGS sequence"/>
</dbReference>
<proteinExistence type="predicted"/>
<sequence>MNDEEKLDSIIDVSKLSCEEMVRALISGPPNNLENGKDYLLIDKNNTKIELKAEEWNEYKYGIYLIGKNIEVTCATSKEGFGHLRIRCSHLLLANDTCVIHCNGLGFRSMKGPGHGKLGTGAGYGSQGANKQGGKIYGDETLLKEIHFGSGGGVPMVGTGGGSGGGIIELVIAQHLVNNGIIQCNGLDGNDYPTGGGSGGGSGGSVLIKFVSTKNDKKHILGQIQCLGGNQSTSWREGGLGRIAIYGYDFEAKDLEKIVPFPYHKSFIIN</sequence>
<comment type="caution">
    <text evidence="1">The sequence shown here is derived from an EMBL/GenBank/DDBJ whole genome shotgun (WGS) entry which is preliminary data.</text>
</comment>